<evidence type="ECO:0000256" key="5">
    <source>
        <dbReference type="ARBA" id="ARBA00022448"/>
    </source>
</evidence>
<evidence type="ECO:0000256" key="9">
    <source>
        <dbReference type="ARBA" id="ARBA00022748"/>
    </source>
</evidence>
<keyword evidence="5 12" id="KW-0813">Transport</keyword>
<evidence type="ECO:0000256" key="3">
    <source>
        <dbReference type="ARBA" id="ARBA00010544"/>
    </source>
</evidence>
<evidence type="ECO:0000256" key="1">
    <source>
        <dbReference type="ARBA" id="ARBA00002442"/>
    </source>
</evidence>
<evidence type="ECO:0000256" key="4">
    <source>
        <dbReference type="ARBA" id="ARBA00016452"/>
    </source>
</evidence>
<keyword evidence="9 12" id="KW-0201">Cytochrome c-type biogenesis</keyword>
<keyword evidence="7 12" id="KW-0997">Cell inner membrane</keyword>
<keyword evidence="11 12" id="KW-0472">Membrane</keyword>
<feature type="transmembrane region" description="Helical" evidence="13">
    <location>
        <begin position="42"/>
        <end position="61"/>
    </location>
</feature>
<evidence type="ECO:0000256" key="10">
    <source>
        <dbReference type="ARBA" id="ARBA00022989"/>
    </source>
</evidence>
<comment type="caution">
    <text evidence="14">The sequence shown here is derived from an EMBL/GenBank/DDBJ whole genome shotgun (WGS) entry which is preliminary data.</text>
</comment>
<dbReference type="PANTHER" id="PTHR30070">
    <property type="entry name" value="HEME EXPORTER PROTEIN B"/>
    <property type="match status" value="1"/>
</dbReference>
<keyword evidence="15" id="KW-1185">Reference proteome</keyword>
<dbReference type="PRINTS" id="PR01414">
    <property type="entry name" value="CCMBBIOGNSIS"/>
</dbReference>
<evidence type="ECO:0000256" key="7">
    <source>
        <dbReference type="ARBA" id="ARBA00022519"/>
    </source>
</evidence>
<feature type="transmembrane region" description="Helical" evidence="13">
    <location>
        <begin position="147"/>
        <end position="171"/>
    </location>
</feature>
<dbReference type="EMBL" id="JAJTWT010000001">
    <property type="protein sequence ID" value="MCE4536020.1"/>
    <property type="molecule type" value="Genomic_DNA"/>
</dbReference>
<feature type="transmembrane region" description="Helical" evidence="13">
    <location>
        <begin position="211"/>
        <end position="232"/>
    </location>
</feature>
<feature type="transmembrane region" description="Helical" evidence="13">
    <location>
        <begin position="73"/>
        <end position="92"/>
    </location>
</feature>
<evidence type="ECO:0000256" key="12">
    <source>
        <dbReference type="PIRNR" id="PIRNR002764"/>
    </source>
</evidence>
<keyword evidence="6 12" id="KW-1003">Cell membrane</keyword>
<protein>
    <recommendedName>
        <fullName evidence="4 12">Heme exporter protein B</fullName>
    </recommendedName>
</protein>
<evidence type="ECO:0000313" key="15">
    <source>
        <dbReference type="Proteomes" id="UP001201463"/>
    </source>
</evidence>
<evidence type="ECO:0000256" key="2">
    <source>
        <dbReference type="ARBA" id="ARBA00004429"/>
    </source>
</evidence>
<comment type="similarity">
    <text evidence="3 12">Belongs to the CcmB/CycW/HelB family.</text>
</comment>
<dbReference type="InterPro" id="IPR003544">
    <property type="entry name" value="Cyt_c_biogenesis_CcmB"/>
</dbReference>
<organism evidence="14 15">
    <name type="scientific">Pelomonas caseinilytica</name>
    <dbReference type="NCBI Taxonomy" id="2906763"/>
    <lineage>
        <taxon>Bacteria</taxon>
        <taxon>Pseudomonadati</taxon>
        <taxon>Pseudomonadota</taxon>
        <taxon>Betaproteobacteria</taxon>
        <taxon>Burkholderiales</taxon>
        <taxon>Sphaerotilaceae</taxon>
        <taxon>Roseateles</taxon>
    </lineage>
</organism>
<gene>
    <name evidence="14" type="primary">ccmB</name>
    <name evidence="14" type="ORF">LXT12_01940</name>
</gene>
<keyword evidence="10 13" id="KW-1133">Transmembrane helix</keyword>
<name>A0ABS8XA18_9BURK</name>
<evidence type="ECO:0000313" key="14">
    <source>
        <dbReference type="EMBL" id="MCE4536020.1"/>
    </source>
</evidence>
<dbReference type="PANTHER" id="PTHR30070:SF1">
    <property type="entry name" value="CYTOCHROME C BIOGENESIS B-RELATED"/>
    <property type="match status" value="1"/>
</dbReference>
<keyword evidence="8 13" id="KW-0812">Transmembrane</keyword>
<evidence type="ECO:0000256" key="13">
    <source>
        <dbReference type="SAM" id="Phobius"/>
    </source>
</evidence>
<dbReference type="RefSeq" id="WP_233388922.1">
    <property type="nucleotide sequence ID" value="NZ_JAJTWT010000001.1"/>
</dbReference>
<comment type="function">
    <text evidence="1 12">Required for the export of heme to the periplasm for the biogenesis of c-type cytochromes.</text>
</comment>
<dbReference type="InterPro" id="IPR026031">
    <property type="entry name" value="Cyt_c_CcmB_bac"/>
</dbReference>
<dbReference type="NCBIfam" id="TIGR01190">
    <property type="entry name" value="ccmB"/>
    <property type="match status" value="1"/>
</dbReference>
<evidence type="ECO:0000256" key="8">
    <source>
        <dbReference type="ARBA" id="ARBA00022692"/>
    </source>
</evidence>
<proteinExistence type="inferred from homology"/>
<dbReference type="PIRSF" id="PIRSF002764">
    <property type="entry name" value="CcmB"/>
    <property type="match status" value="1"/>
</dbReference>
<evidence type="ECO:0000256" key="11">
    <source>
        <dbReference type="ARBA" id="ARBA00023136"/>
    </source>
</evidence>
<evidence type="ECO:0000256" key="6">
    <source>
        <dbReference type="ARBA" id="ARBA00022475"/>
    </source>
</evidence>
<sequence length="241" mass="24875">MSHAMARTPAASGDAGAYQALRAARAMWRRDWRLALRRRGEALLPLGFFLVSAALQPLGLSPEPALLRQVAPGLIWSAALLAALLPLPALFAQDQADGSLDQMCLSPAPLWLLATAKVAGHWCWAGAPLVAMSPLLGVLYGLDASAILTLALGLLLGTPVLSLLGAVGAALTVGLRQAAALILLIVLPLAVPVLVFGSSAVQATQAGQSPLAPLGLIAAQLLVMAWLAPFLISKALRLACE</sequence>
<reference evidence="14 15" key="1">
    <citation type="submission" date="2021-12" db="EMBL/GenBank/DDBJ databases">
        <title>Genome seq of p7.</title>
        <authorList>
            <person name="Seo T."/>
        </authorList>
    </citation>
    <scope>NUCLEOTIDE SEQUENCE [LARGE SCALE GENOMIC DNA]</scope>
    <source>
        <strain evidence="14 15">P7</strain>
    </source>
</reference>
<accession>A0ABS8XA18</accession>
<comment type="subcellular location">
    <subcellularLocation>
        <location evidence="2">Cell inner membrane</location>
        <topology evidence="2">Multi-pass membrane protein</topology>
    </subcellularLocation>
</comment>
<feature type="transmembrane region" description="Helical" evidence="13">
    <location>
        <begin position="178"/>
        <end position="199"/>
    </location>
</feature>
<dbReference type="Proteomes" id="UP001201463">
    <property type="component" value="Unassembled WGS sequence"/>
</dbReference>
<dbReference type="Pfam" id="PF03379">
    <property type="entry name" value="CcmB"/>
    <property type="match status" value="1"/>
</dbReference>